<dbReference type="PRINTS" id="PR01590">
    <property type="entry name" value="HTHFIS"/>
</dbReference>
<evidence type="ECO:0000259" key="7">
    <source>
        <dbReference type="PROSITE" id="PS50110"/>
    </source>
</evidence>
<feature type="domain" description="Response regulatory" evidence="7">
    <location>
        <begin position="5"/>
        <end position="119"/>
    </location>
</feature>
<dbReference type="SMART" id="SM00448">
    <property type="entry name" value="REC"/>
    <property type="match status" value="1"/>
</dbReference>
<dbReference type="GO" id="GO:0005524">
    <property type="term" value="F:ATP binding"/>
    <property type="evidence" value="ECO:0007669"/>
    <property type="project" value="UniProtKB-KW"/>
</dbReference>
<dbReference type="FunFam" id="3.40.50.300:FF:000006">
    <property type="entry name" value="DNA-binding transcriptional regulator NtrC"/>
    <property type="match status" value="1"/>
</dbReference>
<dbReference type="Gene3D" id="3.40.50.300">
    <property type="entry name" value="P-loop containing nucleotide triphosphate hydrolases"/>
    <property type="match status" value="1"/>
</dbReference>
<dbReference type="Gene3D" id="3.40.50.2300">
    <property type="match status" value="1"/>
</dbReference>
<dbReference type="InterPro" id="IPR027417">
    <property type="entry name" value="P-loop_NTPase"/>
</dbReference>
<dbReference type="SMART" id="SM00382">
    <property type="entry name" value="AAA"/>
    <property type="match status" value="1"/>
</dbReference>
<accession>A0AAF0CBJ7</accession>
<dbReference type="SUPFAM" id="SSF46689">
    <property type="entry name" value="Homeodomain-like"/>
    <property type="match status" value="1"/>
</dbReference>
<gene>
    <name evidence="8" type="ORF">SG34_011615</name>
</gene>
<dbReference type="KEGG" id="tvd:SG34_011615"/>
<dbReference type="PROSITE" id="PS00688">
    <property type="entry name" value="SIGMA54_INTERACT_3"/>
    <property type="match status" value="1"/>
</dbReference>
<protein>
    <submittedName>
        <fullName evidence="8">Sigma-54-dependent Fis family transcriptional regulator</fullName>
    </submittedName>
</protein>
<feature type="domain" description="Sigma-54 factor interaction" evidence="6">
    <location>
        <begin position="144"/>
        <end position="373"/>
    </location>
</feature>
<proteinExistence type="predicted"/>
<evidence type="ECO:0000256" key="2">
    <source>
        <dbReference type="ARBA" id="ARBA00022840"/>
    </source>
</evidence>
<evidence type="ECO:0000256" key="5">
    <source>
        <dbReference type="PROSITE-ProRule" id="PRU00169"/>
    </source>
</evidence>
<dbReference type="PROSITE" id="PS50110">
    <property type="entry name" value="RESPONSE_REGULATORY"/>
    <property type="match status" value="1"/>
</dbReference>
<keyword evidence="4" id="KW-0804">Transcription</keyword>
<sequence>MSKIHILVVEDDNEQRALICDILALSQYRVTQADCVEQAILLIKEHSFDVIFSDWKLGQLTGIDLLGYVRKNTPLTGFVIATAYGTISHAVEALQQGSDDYLPKPFQRQELLLTIEKALKAKELRSQNQQLSAQLSEQKQLIGLVGKAPCMQAVYQRIDKVSATSATVLILGESGTGKELAARALHERSNRCHQKFIAINCGAIAESLAEAELFGAEKGAYTGANTTKIGRFEAAHQGTVFLDEIGELSPALQAHLLRFLQEGTICRLGSHQEIKLDVRVIAATHRDLQQEVNAGNFREDLFYRLNVVPINMPALRERQQDIPLLADHFIQVHSKQHQCRVDPLSSESYRALLDYHWPGNVRELSNRIERFVLLNDIDELTANLTSGSLPAAADGQLPHFEFPEQGFSWEHFERQCLANTLDFHHGNRTKAAKYLQMSYKAFLYRLEKFNINSK</sequence>
<evidence type="ECO:0000256" key="4">
    <source>
        <dbReference type="ARBA" id="ARBA00023163"/>
    </source>
</evidence>
<evidence type="ECO:0000256" key="1">
    <source>
        <dbReference type="ARBA" id="ARBA00022741"/>
    </source>
</evidence>
<dbReference type="InterPro" id="IPR001789">
    <property type="entry name" value="Sig_transdc_resp-reg_receiver"/>
</dbReference>
<dbReference type="SUPFAM" id="SSF52172">
    <property type="entry name" value="CheY-like"/>
    <property type="match status" value="1"/>
</dbReference>
<dbReference type="InterPro" id="IPR025944">
    <property type="entry name" value="Sigma_54_int_dom_CS"/>
</dbReference>
<evidence type="ECO:0000313" key="8">
    <source>
        <dbReference type="EMBL" id="WDE07471.1"/>
    </source>
</evidence>
<dbReference type="CDD" id="cd00009">
    <property type="entry name" value="AAA"/>
    <property type="match status" value="1"/>
</dbReference>
<dbReference type="PANTHER" id="PTHR32071">
    <property type="entry name" value="TRANSCRIPTIONAL REGULATORY PROTEIN"/>
    <property type="match status" value="1"/>
</dbReference>
<reference evidence="8 9" key="2">
    <citation type="journal article" date="2022" name="Mar. Drugs">
        <title>Bioassay-Guided Fractionation Leads to the Detection of Cholic Acid Generated by the Rare Thalassomonas sp.</title>
        <authorList>
            <person name="Pheiffer F."/>
            <person name="Schneider Y.K."/>
            <person name="Hansen E.H."/>
            <person name="Andersen J.H."/>
            <person name="Isaksson J."/>
            <person name="Busche T."/>
            <person name="R C."/>
            <person name="Kalinowski J."/>
            <person name="Zyl L.V."/>
            <person name="Trindade M."/>
        </authorList>
    </citation>
    <scope>NUCLEOTIDE SEQUENCE [LARGE SCALE GENOMIC DNA]</scope>
    <source>
        <strain evidence="8 9">XOM25</strain>
    </source>
</reference>
<dbReference type="InterPro" id="IPR009057">
    <property type="entry name" value="Homeodomain-like_sf"/>
</dbReference>
<dbReference type="SUPFAM" id="SSF52540">
    <property type="entry name" value="P-loop containing nucleoside triphosphate hydrolases"/>
    <property type="match status" value="1"/>
</dbReference>
<dbReference type="Pfam" id="PF02954">
    <property type="entry name" value="HTH_8"/>
    <property type="match status" value="1"/>
</dbReference>
<dbReference type="GO" id="GO:0006355">
    <property type="term" value="P:regulation of DNA-templated transcription"/>
    <property type="evidence" value="ECO:0007669"/>
    <property type="project" value="InterPro"/>
</dbReference>
<evidence type="ECO:0000256" key="3">
    <source>
        <dbReference type="ARBA" id="ARBA00023015"/>
    </source>
</evidence>
<keyword evidence="9" id="KW-1185">Reference proteome</keyword>
<organism evidence="8 9">
    <name type="scientific">Thalassomonas viridans</name>
    <dbReference type="NCBI Taxonomy" id="137584"/>
    <lineage>
        <taxon>Bacteria</taxon>
        <taxon>Pseudomonadati</taxon>
        <taxon>Pseudomonadota</taxon>
        <taxon>Gammaproteobacteria</taxon>
        <taxon>Alteromonadales</taxon>
        <taxon>Colwelliaceae</taxon>
        <taxon>Thalassomonas</taxon>
    </lineage>
</organism>
<dbReference type="InterPro" id="IPR002078">
    <property type="entry name" value="Sigma_54_int"/>
</dbReference>
<dbReference type="Gene3D" id="1.10.10.60">
    <property type="entry name" value="Homeodomain-like"/>
    <property type="match status" value="1"/>
</dbReference>
<dbReference type="EMBL" id="CP059733">
    <property type="protein sequence ID" value="WDE07471.1"/>
    <property type="molecule type" value="Genomic_DNA"/>
</dbReference>
<dbReference type="InterPro" id="IPR003593">
    <property type="entry name" value="AAA+_ATPase"/>
</dbReference>
<dbReference type="InterPro" id="IPR002197">
    <property type="entry name" value="HTH_Fis"/>
</dbReference>
<dbReference type="RefSeq" id="WP_044842545.1">
    <property type="nucleotide sequence ID" value="NZ_CP059733.1"/>
</dbReference>
<dbReference type="Pfam" id="PF00072">
    <property type="entry name" value="Response_reg"/>
    <property type="match status" value="1"/>
</dbReference>
<dbReference type="PROSITE" id="PS50045">
    <property type="entry name" value="SIGMA54_INTERACT_4"/>
    <property type="match status" value="1"/>
</dbReference>
<dbReference type="Pfam" id="PF00158">
    <property type="entry name" value="Sigma54_activat"/>
    <property type="match status" value="1"/>
</dbReference>
<dbReference type="GO" id="GO:0000160">
    <property type="term" value="P:phosphorelay signal transduction system"/>
    <property type="evidence" value="ECO:0007669"/>
    <property type="project" value="InterPro"/>
</dbReference>
<dbReference type="GO" id="GO:0043565">
    <property type="term" value="F:sequence-specific DNA binding"/>
    <property type="evidence" value="ECO:0007669"/>
    <property type="project" value="InterPro"/>
</dbReference>
<evidence type="ECO:0000313" key="9">
    <source>
        <dbReference type="Proteomes" id="UP000032352"/>
    </source>
</evidence>
<name>A0AAF0CBJ7_9GAMM</name>
<dbReference type="InterPro" id="IPR011006">
    <property type="entry name" value="CheY-like_superfamily"/>
</dbReference>
<evidence type="ECO:0000259" key="6">
    <source>
        <dbReference type="PROSITE" id="PS50045"/>
    </source>
</evidence>
<dbReference type="AlphaFoldDB" id="A0AAF0CBJ7"/>
<reference evidence="8 9" key="1">
    <citation type="journal article" date="2015" name="Genome Announc.">
        <title>Draft Genome Sequences of Marine Isolates of Thalassomonas viridans and Thalassomonas actiniarum.</title>
        <authorList>
            <person name="Olonade I."/>
            <person name="van Zyl L.J."/>
            <person name="Trindade M."/>
        </authorList>
    </citation>
    <scope>NUCLEOTIDE SEQUENCE [LARGE SCALE GENOMIC DNA]</scope>
    <source>
        <strain evidence="8 9">XOM25</strain>
    </source>
</reference>
<dbReference type="Gene3D" id="1.10.8.60">
    <property type="match status" value="1"/>
</dbReference>
<dbReference type="Proteomes" id="UP000032352">
    <property type="component" value="Chromosome"/>
</dbReference>
<dbReference type="Pfam" id="PF25601">
    <property type="entry name" value="AAA_lid_14"/>
    <property type="match status" value="1"/>
</dbReference>
<feature type="modified residue" description="4-aspartylphosphate" evidence="5">
    <location>
        <position position="54"/>
    </location>
</feature>
<keyword evidence="5" id="KW-0597">Phosphoprotein</keyword>
<keyword evidence="1" id="KW-0547">Nucleotide-binding</keyword>
<dbReference type="InterPro" id="IPR058031">
    <property type="entry name" value="AAA_lid_NorR"/>
</dbReference>
<keyword evidence="3" id="KW-0805">Transcription regulation</keyword>
<keyword evidence="2" id="KW-0067">ATP-binding</keyword>
<dbReference type="PANTHER" id="PTHR32071:SF14">
    <property type="entry name" value="TRANSCRIPTIONAL REGULATORY PROTEIN RTCR"/>
    <property type="match status" value="1"/>
</dbReference>